<dbReference type="InterPro" id="IPR029021">
    <property type="entry name" value="Prot-tyrosine_phosphatase-like"/>
</dbReference>
<sequence>MTHPINISCILPPESLALVSSQAILAGPPSPVLLEIPSSFHAQNVAASSPSTQLSPPPQQPPLTLPPVRSQLTAELEAAISAELPSAADVENELSSSSISLSLSIEIPSFQPAKPLVFHSSLKVIPPPAGHFSIGNLYMSSCPGKKVRLNGPTYGRSAVCRDLDMDMTRIKSFGIGCIVCCLDDEELDLLGAPWASYEKSAQNLGIDILRLPIPEGLPPSTVEEVLGAPE</sequence>
<evidence type="ECO:0000256" key="1">
    <source>
        <dbReference type="SAM" id="MobiDB-lite"/>
    </source>
</evidence>
<dbReference type="AlphaFoldDB" id="A0A9W8JTP3"/>
<reference evidence="2" key="1">
    <citation type="submission" date="2022-06" db="EMBL/GenBank/DDBJ databases">
        <title>Genome Sequence of Candolleomyces eurysporus.</title>
        <authorList>
            <person name="Buettner E."/>
        </authorList>
    </citation>
    <scope>NUCLEOTIDE SEQUENCE</scope>
    <source>
        <strain evidence="2">VTCC 930004</strain>
    </source>
</reference>
<feature type="compositionally biased region" description="Pro residues" evidence="1">
    <location>
        <begin position="55"/>
        <end position="65"/>
    </location>
</feature>
<dbReference type="Gene3D" id="3.90.190.10">
    <property type="entry name" value="Protein tyrosine phosphatase superfamily"/>
    <property type="match status" value="1"/>
</dbReference>
<feature type="non-terminal residue" evidence="2">
    <location>
        <position position="1"/>
    </location>
</feature>
<proteinExistence type="predicted"/>
<gene>
    <name evidence="2" type="ORF">H1R20_g542</name>
</gene>
<dbReference type="Proteomes" id="UP001140091">
    <property type="component" value="Unassembled WGS sequence"/>
</dbReference>
<feature type="region of interest" description="Disordered" evidence="1">
    <location>
        <begin position="45"/>
        <end position="66"/>
    </location>
</feature>
<comment type="caution">
    <text evidence="2">The sequence shown here is derived from an EMBL/GenBank/DDBJ whole genome shotgun (WGS) entry which is preliminary data.</text>
</comment>
<name>A0A9W8JTP3_9AGAR</name>
<evidence type="ECO:0000313" key="2">
    <source>
        <dbReference type="EMBL" id="KAJ2936565.1"/>
    </source>
</evidence>
<dbReference type="SUPFAM" id="SSF52799">
    <property type="entry name" value="(Phosphotyrosine protein) phosphatases II"/>
    <property type="match status" value="1"/>
</dbReference>
<dbReference type="EMBL" id="JANBPK010000040">
    <property type="protein sequence ID" value="KAJ2936565.1"/>
    <property type="molecule type" value="Genomic_DNA"/>
</dbReference>
<protein>
    <submittedName>
        <fullName evidence="2">Uncharacterized protein</fullName>
    </submittedName>
</protein>
<dbReference type="OrthoDB" id="266663at2759"/>
<evidence type="ECO:0000313" key="3">
    <source>
        <dbReference type="Proteomes" id="UP001140091"/>
    </source>
</evidence>
<accession>A0A9W8JTP3</accession>
<organism evidence="2 3">
    <name type="scientific">Candolleomyces eurysporus</name>
    <dbReference type="NCBI Taxonomy" id="2828524"/>
    <lineage>
        <taxon>Eukaryota</taxon>
        <taxon>Fungi</taxon>
        <taxon>Dikarya</taxon>
        <taxon>Basidiomycota</taxon>
        <taxon>Agaricomycotina</taxon>
        <taxon>Agaricomycetes</taxon>
        <taxon>Agaricomycetidae</taxon>
        <taxon>Agaricales</taxon>
        <taxon>Agaricineae</taxon>
        <taxon>Psathyrellaceae</taxon>
        <taxon>Candolleomyces</taxon>
    </lineage>
</organism>
<keyword evidence="3" id="KW-1185">Reference proteome</keyword>